<dbReference type="EMBL" id="CAXAMN010001503">
    <property type="protein sequence ID" value="CAK8994752.1"/>
    <property type="molecule type" value="Genomic_DNA"/>
</dbReference>
<feature type="transmembrane region" description="Helical" evidence="2">
    <location>
        <begin position="552"/>
        <end position="574"/>
    </location>
</feature>
<sequence length="631" mass="69385">MAGAMAILALLAHAETNDERSIYKLPSTQPVIIDHCFYRDMRYFPTLPNLPTQQSTIGACQALCALEPECRYISWWGSGHCVLSGEGAYMVQDLYATAGPKHCTEVLASCRERPSARFPGMTPIASAQAWPSGWVPFPMECWPQAGRLLERCEKQQVLQSPGDGAFNCDNLVLTPVPLYETCHSHCGKQPLCSIYVENATGCFLGRSTAGFNCFSKSPRRPIRAGRLLHGEVRVLVDLRQSRVLGLTKVFKEEDLIGNPRSVGVEGCRASCYSSLNCRYWQYLLGQGCWLEEPGRNVLFPLTDGNVYRDFSIAIAGEYIQHFCPGLGWTPSEEWILVAQDTGCVNSSSVKDLGEAGILQCQKLAASEGCAGTIFGDGQRCFCMTSGLCERRHQANFQLYERKDLVEVSPVAENDAYLRKVPADVQGVHVEVALKGVSYDSVEASTSTQLELLRSQLAEAVAGATGARASTIWDHSGHTRKVDLKPGSFGEELRVEFNMERPRSSDELTRSLGSHELQESMRKAVYALSPESITGPVKATVSYGPEDVGHAPLWWLPAMLIGLCFVLMLTFVCILNAKGIRMEQTACDASVCENPLDGLCDSGSEDEAKPRPSPRSTDRMRMFRPSQMARSS</sequence>
<keyword evidence="2" id="KW-1133">Transmembrane helix</keyword>
<gene>
    <name evidence="3" type="ORF">CCMP2556_LOCUS3776</name>
</gene>
<keyword evidence="2" id="KW-0812">Transmembrane</keyword>
<evidence type="ECO:0000313" key="3">
    <source>
        <dbReference type="EMBL" id="CAK8994752.1"/>
    </source>
</evidence>
<protein>
    <recommendedName>
        <fullName evidence="5">Apple domain-containing protein</fullName>
    </recommendedName>
</protein>
<keyword evidence="4" id="KW-1185">Reference proteome</keyword>
<dbReference type="Gene3D" id="3.50.4.10">
    <property type="entry name" value="Hepatocyte Growth Factor"/>
    <property type="match status" value="1"/>
</dbReference>
<name>A0ABP0HX04_9DINO</name>
<feature type="region of interest" description="Disordered" evidence="1">
    <location>
        <begin position="599"/>
        <end position="631"/>
    </location>
</feature>
<proteinExistence type="predicted"/>
<reference evidence="3 4" key="1">
    <citation type="submission" date="2024-02" db="EMBL/GenBank/DDBJ databases">
        <authorList>
            <person name="Chen Y."/>
            <person name="Shah S."/>
            <person name="Dougan E. K."/>
            <person name="Thang M."/>
            <person name="Chan C."/>
        </authorList>
    </citation>
    <scope>NUCLEOTIDE SEQUENCE [LARGE SCALE GENOMIC DNA]</scope>
</reference>
<keyword evidence="2" id="KW-0472">Membrane</keyword>
<dbReference type="Proteomes" id="UP001642484">
    <property type="component" value="Unassembled WGS sequence"/>
</dbReference>
<accession>A0ABP0HX04</accession>
<evidence type="ECO:0000256" key="2">
    <source>
        <dbReference type="SAM" id="Phobius"/>
    </source>
</evidence>
<evidence type="ECO:0008006" key="5">
    <source>
        <dbReference type="Google" id="ProtNLM"/>
    </source>
</evidence>
<feature type="compositionally biased region" description="Basic and acidic residues" evidence="1">
    <location>
        <begin position="605"/>
        <end position="620"/>
    </location>
</feature>
<organism evidence="3 4">
    <name type="scientific">Durusdinium trenchii</name>
    <dbReference type="NCBI Taxonomy" id="1381693"/>
    <lineage>
        <taxon>Eukaryota</taxon>
        <taxon>Sar</taxon>
        <taxon>Alveolata</taxon>
        <taxon>Dinophyceae</taxon>
        <taxon>Suessiales</taxon>
        <taxon>Symbiodiniaceae</taxon>
        <taxon>Durusdinium</taxon>
    </lineage>
</organism>
<evidence type="ECO:0000256" key="1">
    <source>
        <dbReference type="SAM" id="MobiDB-lite"/>
    </source>
</evidence>
<comment type="caution">
    <text evidence="3">The sequence shown here is derived from an EMBL/GenBank/DDBJ whole genome shotgun (WGS) entry which is preliminary data.</text>
</comment>
<evidence type="ECO:0000313" key="4">
    <source>
        <dbReference type="Proteomes" id="UP001642484"/>
    </source>
</evidence>